<name>A0A936YLK2_9HYPH</name>
<keyword evidence="2" id="KW-1185">Reference proteome</keyword>
<evidence type="ECO:0000313" key="1">
    <source>
        <dbReference type="EMBL" id="MBL0370399.1"/>
    </source>
</evidence>
<evidence type="ECO:0000313" key="2">
    <source>
        <dbReference type="Proteomes" id="UP000633219"/>
    </source>
</evidence>
<sequence length="159" mass="17853">MAHVKQADLVKEIAGLVQQYRDGDPALVKFGMKCGITLDRHPVGAGIMHSPKLKQETFQIKDSAFRQNFQSDKDAFFAAFDRFVANGQFLAWSGKVPKEGQAAILKTLNEDHTRPTMQIEMICRKRGSESEQKLQMLFIGFGDDKEAAAYADQHAIYVM</sequence>
<dbReference type="Proteomes" id="UP000633219">
    <property type="component" value="Unassembled WGS sequence"/>
</dbReference>
<gene>
    <name evidence="1" type="ORF">JJB09_00010</name>
</gene>
<dbReference type="EMBL" id="JAEQNC010000001">
    <property type="protein sequence ID" value="MBL0370399.1"/>
    <property type="molecule type" value="Genomic_DNA"/>
</dbReference>
<reference evidence="1" key="1">
    <citation type="submission" date="2021-01" db="EMBL/GenBank/DDBJ databases">
        <title>Rhizobium sp. strain KVB221 16S ribosomal RNA gene Genome sequencing and assembly.</title>
        <authorList>
            <person name="Kang M."/>
        </authorList>
    </citation>
    <scope>NUCLEOTIDE SEQUENCE</scope>
    <source>
        <strain evidence="1">KVB221</strain>
    </source>
</reference>
<dbReference type="AlphaFoldDB" id="A0A936YLK2"/>
<comment type="caution">
    <text evidence="1">The sequence shown here is derived from an EMBL/GenBank/DDBJ whole genome shotgun (WGS) entry which is preliminary data.</text>
</comment>
<protein>
    <submittedName>
        <fullName evidence="1">Uncharacterized protein</fullName>
    </submittedName>
</protein>
<accession>A0A936YLK2</accession>
<organism evidence="1 2">
    <name type="scientific">Rhizobium setariae</name>
    <dbReference type="NCBI Taxonomy" id="2801340"/>
    <lineage>
        <taxon>Bacteria</taxon>
        <taxon>Pseudomonadati</taxon>
        <taxon>Pseudomonadota</taxon>
        <taxon>Alphaproteobacteria</taxon>
        <taxon>Hyphomicrobiales</taxon>
        <taxon>Rhizobiaceae</taxon>
        <taxon>Rhizobium/Agrobacterium group</taxon>
        <taxon>Rhizobium</taxon>
    </lineage>
</organism>
<dbReference type="RefSeq" id="WP_201651555.1">
    <property type="nucleotide sequence ID" value="NZ_JAEQNC010000001.1"/>
</dbReference>
<proteinExistence type="predicted"/>